<comment type="similarity">
    <text evidence="1">Belongs to the HAD-like hydrolase superfamily. CbbY/CbbZ/Gph/YieH family.</text>
</comment>
<dbReference type="SUPFAM" id="SSF56784">
    <property type="entry name" value="HAD-like"/>
    <property type="match status" value="1"/>
</dbReference>
<dbReference type="InterPro" id="IPR006439">
    <property type="entry name" value="HAD-SF_hydro_IA"/>
</dbReference>
<dbReference type="NCBIfam" id="TIGR01990">
    <property type="entry name" value="bPGM"/>
    <property type="match status" value="1"/>
</dbReference>
<dbReference type="GO" id="GO:0008801">
    <property type="term" value="F:beta-phosphoglucomutase activity"/>
    <property type="evidence" value="ECO:0007669"/>
    <property type="project" value="UniProtKB-EC"/>
</dbReference>
<dbReference type="InterPro" id="IPR010976">
    <property type="entry name" value="B-phosphoglucomutase_hydrolase"/>
</dbReference>
<dbReference type="NCBIfam" id="TIGR01509">
    <property type="entry name" value="HAD-SF-IA-v3"/>
    <property type="match status" value="1"/>
</dbReference>
<dbReference type="InterPro" id="IPR010972">
    <property type="entry name" value="Beta-PGM"/>
</dbReference>
<gene>
    <name evidence="2" type="primary">pgmB</name>
    <name evidence="2" type="ORF">LDJ79_02890</name>
</gene>
<dbReference type="InterPro" id="IPR041492">
    <property type="entry name" value="HAD_2"/>
</dbReference>
<dbReference type="InterPro" id="IPR023198">
    <property type="entry name" value="PGP-like_dom2"/>
</dbReference>
<dbReference type="SFLD" id="SFLDG01129">
    <property type="entry name" value="C1.5:_HAD__Beta-PGM__Phosphata"/>
    <property type="match status" value="1"/>
</dbReference>
<evidence type="ECO:0000313" key="2">
    <source>
        <dbReference type="EMBL" id="MCA2015040.1"/>
    </source>
</evidence>
<reference evidence="3" key="1">
    <citation type="submission" date="2023-07" db="EMBL/GenBank/DDBJ databases">
        <title>Molecular identification of indigenous halophilic bacteria isolated from red sea cost, biodegradation of synthetic dyes and assessment of degraded metabolite toxicity.</title>
        <authorList>
            <person name="Chaieb K."/>
            <person name="Altayb H.N."/>
        </authorList>
    </citation>
    <scope>NUCLEOTIDE SEQUENCE [LARGE SCALE GENOMIC DNA]</scope>
    <source>
        <strain evidence="3">K20</strain>
    </source>
</reference>
<accession>A0ABS7YH87</accession>
<dbReference type="Pfam" id="PF13419">
    <property type="entry name" value="HAD_2"/>
    <property type="match status" value="1"/>
</dbReference>
<sequence length="208" mass="23054">MKAFIFDLDGVLVDTAKYHYLAWKEVADSLNLNFNESMNEKLKGVSRDKSLKIIIEENGRDLSEFDLSNILKIKNEIYLSYINKIDRNELLPGAESLLKKSKENGIFVCLGSASKNAKLILHKTKIYNLFDCIIDGNDVSNAKPNPEVFIKSSQILGIEHNLCTVFEDSQAGIDAAITAGMNTVGIGENNALKGANIIIKNLAEFNIN</sequence>
<name>A0ABS7YH87_9VIBR</name>
<proteinExistence type="inferred from homology"/>
<evidence type="ECO:0000256" key="1">
    <source>
        <dbReference type="ARBA" id="ARBA00006171"/>
    </source>
</evidence>
<dbReference type="SFLD" id="SFLDG01135">
    <property type="entry name" value="C1.5.6:_HAD__Beta-PGM__Phospha"/>
    <property type="match status" value="1"/>
</dbReference>
<dbReference type="Proteomes" id="UP001199044">
    <property type="component" value="Unassembled WGS sequence"/>
</dbReference>
<keyword evidence="2" id="KW-0413">Isomerase</keyword>
<dbReference type="Gene3D" id="3.40.50.1000">
    <property type="entry name" value="HAD superfamily/HAD-like"/>
    <property type="match status" value="1"/>
</dbReference>
<dbReference type="PANTHER" id="PTHR18901:SF38">
    <property type="entry name" value="PSEUDOURIDINE-5'-PHOSPHATASE"/>
    <property type="match status" value="1"/>
</dbReference>
<dbReference type="PANTHER" id="PTHR18901">
    <property type="entry name" value="2-DEOXYGLUCOSE-6-PHOSPHATE PHOSPHATASE 2"/>
    <property type="match status" value="1"/>
</dbReference>
<organism evidence="2 3">
    <name type="scientific">Vibrio tritonius</name>
    <dbReference type="NCBI Taxonomy" id="1435069"/>
    <lineage>
        <taxon>Bacteria</taxon>
        <taxon>Pseudomonadati</taxon>
        <taxon>Pseudomonadota</taxon>
        <taxon>Gammaproteobacteria</taxon>
        <taxon>Vibrionales</taxon>
        <taxon>Vibrionaceae</taxon>
        <taxon>Vibrio</taxon>
    </lineage>
</organism>
<dbReference type="InterPro" id="IPR036412">
    <property type="entry name" value="HAD-like_sf"/>
</dbReference>
<protein>
    <submittedName>
        <fullName evidence="2">Beta-phosphoglucomutase</fullName>
        <ecNumber evidence="2">5.4.2.6</ecNumber>
    </submittedName>
</protein>
<dbReference type="PRINTS" id="PR00413">
    <property type="entry name" value="HADHALOGNASE"/>
</dbReference>
<dbReference type="EC" id="5.4.2.6" evidence="2"/>
<comment type="caution">
    <text evidence="2">The sequence shown here is derived from an EMBL/GenBank/DDBJ whole genome shotgun (WGS) entry which is preliminary data.</text>
</comment>
<evidence type="ECO:0000313" key="3">
    <source>
        <dbReference type="Proteomes" id="UP001199044"/>
    </source>
</evidence>
<dbReference type="EMBL" id="JAIWIU010000015">
    <property type="protein sequence ID" value="MCA2015040.1"/>
    <property type="molecule type" value="Genomic_DNA"/>
</dbReference>
<dbReference type="SFLD" id="SFLDS00003">
    <property type="entry name" value="Haloacid_Dehalogenase"/>
    <property type="match status" value="1"/>
</dbReference>
<dbReference type="NCBIfam" id="TIGR02009">
    <property type="entry name" value="PGMB-YQAB-SF"/>
    <property type="match status" value="1"/>
</dbReference>
<dbReference type="RefSeq" id="WP_225249511.1">
    <property type="nucleotide sequence ID" value="NZ_JAIWIU010000015.1"/>
</dbReference>
<dbReference type="Gene3D" id="1.10.150.240">
    <property type="entry name" value="Putative phosphatase, domain 2"/>
    <property type="match status" value="1"/>
</dbReference>
<dbReference type="InterPro" id="IPR023214">
    <property type="entry name" value="HAD_sf"/>
</dbReference>
<keyword evidence="3" id="KW-1185">Reference proteome</keyword>